<protein>
    <recommendedName>
        <fullName evidence="4">AMP nucleosidase</fullName>
        <ecNumber evidence="3">3.2.2.4</ecNumber>
    </recommendedName>
    <alternativeName>
        <fullName evidence="4">AMP nucleosidase</fullName>
    </alternativeName>
</protein>
<dbReference type="STRING" id="449.LHA_0251"/>
<dbReference type="Pfam" id="PF03641">
    <property type="entry name" value="Lysine_decarbox"/>
    <property type="match status" value="1"/>
</dbReference>
<evidence type="ECO:0000256" key="3">
    <source>
        <dbReference type="ARBA" id="ARBA00011985"/>
    </source>
</evidence>
<gene>
    <name evidence="5" type="ORF">LHA_0251</name>
</gene>
<comment type="catalytic activity">
    <reaction evidence="1">
        <text>AMP + H2O = D-ribose 5-phosphate + adenine</text>
        <dbReference type="Rhea" id="RHEA:20129"/>
        <dbReference type="ChEBI" id="CHEBI:15377"/>
        <dbReference type="ChEBI" id="CHEBI:16708"/>
        <dbReference type="ChEBI" id="CHEBI:78346"/>
        <dbReference type="ChEBI" id="CHEBI:456215"/>
        <dbReference type="EC" id="3.2.2.4"/>
    </reaction>
</comment>
<name>A0A0A8UKU8_LEGHA</name>
<dbReference type="EMBL" id="LN681225">
    <property type="protein sequence ID" value="CEK09363.1"/>
    <property type="molecule type" value="Genomic_DNA"/>
</dbReference>
<reference evidence="6" key="1">
    <citation type="submission" date="2014-09" db="EMBL/GenBank/DDBJ databases">
        <authorList>
            <person name="Gomez-Valero L."/>
        </authorList>
    </citation>
    <scope>NUCLEOTIDE SEQUENCE [LARGE SCALE GENOMIC DNA]</scope>
    <source>
        <strain evidence="6">ATCC35250</strain>
    </source>
</reference>
<keyword evidence="6" id="KW-1185">Reference proteome</keyword>
<evidence type="ECO:0000313" key="6">
    <source>
        <dbReference type="Proteomes" id="UP000032803"/>
    </source>
</evidence>
<dbReference type="PANTHER" id="PTHR31223">
    <property type="entry name" value="LOG FAMILY PROTEIN YJL055W"/>
    <property type="match status" value="1"/>
</dbReference>
<dbReference type="RefSeq" id="WP_052673546.1">
    <property type="nucleotide sequence ID" value="NZ_LN681225.1"/>
</dbReference>
<evidence type="ECO:0000256" key="2">
    <source>
        <dbReference type="ARBA" id="ARBA00006763"/>
    </source>
</evidence>
<dbReference type="Proteomes" id="UP000032803">
    <property type="component" value="Chromosome I"/>
</dbReference>
<dbReference type="HOGENOM" id="CLU_2523442_0_0_6"/>
<dbReference type="PANTHER" id="PTHR31223:SF70">
    <property type="entry name" value="LOG FAMILY PROTEIN YJL055W"/>
    <property type="match status" value="1"/>
</dbReference>
<dbReference type="AlphaFoldDB" id="A0A0A8UKU8"/>
<dbReference type="EC" id="3.2.2.4" evidence="3"/>
<dbReference type="GO" id="GO:0009691">
    <property type="term" value="P:cytokinin biosynthetic process"/>
    <property type="evidence" value="ECO:0007669"/>
    <property type="project" value="TreeGrafter"/>
</dbReference>
<comment type="similarity">
    <text evidence="2">Belongs to the LOG family.</text>
</comment>
<dbReference type="PATRIC" id="fig|449.7.peg.955"/>
<sequence>MPAGLGTLEEAFETWNAIKIGILDKPIGFLNVGGYFDDLFSFISNGEKKGLISERQIKIPYINSNPELLLSELLAYYLFEAVSY</sequence>
<keyword evidence="5" id="KW-0378">Hydrolase</keyword>
<dbReference type="InterPro" id="IPR031100">
    <property type="entry name" value="LOG_fam"/>
</dbReference>
<evidence type="ECO:0000256" key="1">
    <source>
        <dbReference type="ARBA" id="ARBA00000274"/>
    </source>
</evidence>
<dbReference type="Gene3D" id="3.40.50.450">
    <property type="match status" value="1"/>
</dbReference>
<evidence type="ECO:0000256" key="4">
    <source>
        <dbReference type="ARBA" id="ARBA00031983"/>
    </source>
</evidence>
<dbReference type="KEGG" id="lha:LHA_0251"/>
<organism evidence="5 6">
    <name type="scientific">Legionella hackeliae</name>
    <dbReference type="NCBI Taxonomy" id="449"/>
    <lineage>
        <taxon>Bacteria</taxon>
        <taxon>Pseudomonadati</taxon>
        <taxon>Pseudomonadota</taxon>
        <taxon>Gammaproteobacteria</taxon>
        <taxon>Legionellales</taxon>
        <taxon>Legionellaceae</taxon>
        <taxon>Legionella</taxon>
    </lineage>
</organism>
<dbReference type="GO" id="GO:0005829">
    <property type="term" value="C:cytosol"/>
    <property type="evidence" value="ECO:0007669"/>
    <property type="project" value="TreeGrafter"/>
</dbReference>
<proteinExistence type="inferred from homology"/>
<dbReference type="OrthoDB" id="9801098at2"/>
<evidence type="ECO:0000313" key="5">
    <source>
        <dbReference type="EMBL" id="CEK09363.1"/>
    </source>
</evidence>
<dbReference type="SUPFAM" id="SSF102405">
    <property type="entry name" value="MCP/YpsA-like"/>
    <property type="match status" value="1"/>
</dbReference>
<accession>A0A0A8UKU8</accession>
<dbReference type="GO" id="GO:0008714">
    <property type="term" value="F:AMP nucleosidase activity"/>
    <property type="evidence" value="ECO:0007669"/>
    <property type="project" value="UniProtKB-EC"/>
</dbReference>